<gene>
    <name evidence="1" type="ORF">SSE37_01625</name>
</gene>
<comment type="caution">
    <text evidence="1">The sequence shown here is derived from an EMBL/GenBank/DDBJ whole genome shotgun (WGS) entry which is preliminary data.</text>
</comment>
<organism evidence="1 2">
    <name type="scientific">Sagittula stellata (strain ATCC 700073 / DSM 11524 / E-37)</name>
    <dbReference type="NCBI Taxonomy" id="388399"/>
    <lineage>
        <taxon>Bacteria</taxon>
        <taxon>Pseudomonadati</taxon>
        <taxon>Pseudomonadota</taxon>
        <taxon>Alphaproteobacteria</taxon>
        <taxon>Rhodobacterales</taxon>
        <taxon>Roseobacteraceae</taxon>
        <taxon>Sagittula</taxon>
    </lineage>
</organism>
<accession>A3K4L3</accession>
<proteinExistence type="predicted"/>
<dbReference type="EMBL" id="AAYA01000007">
    <property type="protein sequence ID" value="EBA07912.1"/>
    <property type="molecule type" value="Genomic_DNA"/>
</dbReference>
<keyword evidence="2" id="KW-1185">Reference proteome</keyword>
<evidence type="ECO:0000313" key="1">
    <source>
        <dbReference type="EMBL" id="EBA07912.1"/>
    </source>
</evidence>
<evidence type="ECO:0000313" key="2">
    <source>
        <dbReference type="Proteomes" id="UP000005713"/>
    </source>
</evidence>
<reference evidence="1 2" key="1">
    <citation type="submission" date="2006-06" db="EMBL/GenBank/DDBJ databases">
        <authorList>
            <person name="Moran M.A."/>
            <person name="Ferriera S."/>
            <person name="Johnson J."/>
            <person name="Kravitz S."/>
            <person name="Beeson K."/>
            <person name="Sutton G."/>
            <person name="Rogers Y.-H."/>
            <person name="Friedman R."/>
            <person name="Frazier M."/>
            <person name="Venter J.C."/>
        </authorList>
    </citation>
    <scope>NUCLEOTIDE SEQUENCE [LARGE SCALE GENOMIC DNA]</scope>
    <source>
        <strain evidence="1 2">E-37</strain>
    </source>
</reference>
<name>A3K4L3_SAGS3</name>
<sequence>MMDAMFCAMGAFIVLLALSLIRESSAEHKPTLPDLMITCQPQPGPDIRLTSRLTKESNLISFDALPEALGAVEQDAQGLLQIAVLLGDDAFRCNSAVERELRDTPSIVARSVFYLPFTADSPQADDLRSALTVDEAE</sequence>
<dbReference type="AlphaFoldDB" id="A3K4L3"/>
<dbReference type="Proteomes" id="UP000005713">
    <property type="component" value="Unassembled WGS sequence"/>
</dbReference>
<protein>
    <submittedName>
        <fullName evidence="1">Uncharacterized protein</fullName>
    </submittedName>
</protein>